<keyword evidence="4" id="KW-1185">Reference proteome</keyword>
<dbReference type="Pfam" id="PF04235">
    <property type="entry name" value="DUF418"/>
    <property type="match status" value="1"/>
</dbReference>
<dbReference type="OrthoDB" id="9807744at2"/>
<dbReference type="InterPro" id="IPR007349">
    <property type="entry name" value="DUF418"/>
</dbReference>
<feature type="transmembrane region" description="Helical" evidence="1">
    <location>
        <begin position="135"/>
        <end position="153"/>
    </location>
</feature>
<organism evidence="3 4">
    <name type="scientific">Macrococcus lamae</name>
    <dbReference type="NCBI Taxonomy" id="198484"/>
    <lineage>
        <taxon>Bacteria</taxon>
        <taxon>Bacillati</taxon>
        <taxon>Bacillota</taxon>
        <taxon>Bacilli</taxon>
        <taxon>Bacillales</taxon>
        <taxon>Staphylococcaceae</taxon>
        <taxon>Macrococcus</taxon>
    </lineage>
</organism>
<dbReference type="InterPro" id="IPR052529">
    <property type="entry name" value="Bact_Transport_Assoc"/>
</dbReference>
<feature type="transmembrane region" description="Helical" evidence="1">
    <location>
        <begin position="247"/>
        <end position="264"/>
    </location>
</feature>
<feature type="transmembrane region" description="Helical" evidence="1">
    <location>
        <begin position="270"/>
        <end position="293"/>
    </location>
</feature>
<dbReference type="PANTHER" id="PTHR30590">
    <property type="entry name" value="INNER MEMBRANE PROTEIN"/>
    <property type="match status" value="1"/>
</dbReference>
<proteinExistence type="predicted"/>
<feature type="domain" description="DUF418" evidence="2">
    <location>
        <begin position="231"/>
        <end position="380"/>
    </location>
</feature>
<gene>
    <name evidence="3" type="ORF">ERX29_02140</name>
</gene>
<dbReference type="Proteomes" id="UP000294802">
    <property type="component" value="Unassembled WGS sequence"/>
</dbReference>
<feature type="transmembrane region" description="Helical" evidence="1">
    <location>
        <begin position="207"/>
        <end position="226"/>
    </location>
</feature>
<keyword evidence="1" id="KW-1133">Transmembrane helix</keyword>
<keyword evidence="1" id="KW-0812">Transmembrane</keyword>
<feature type="transmembrane region" description="Helical" evidence="1">
    <location>
        <begin position="340"/>
        <end position="365"/>
    </location>
</feature>
<sequence length="391" mass="44780">MDRIKVVDSLRGFSLFGILMANLLIFQFGMYGKEYTEVYHIEGFSLWLIKGIKIFIEGSFMPIFAFLFGFGLIKLAESLKKRGLGVKRHVFRRGIGLLILGLLHALFFFEGDILTFYGPIVLLLVFLVNRSIKTLVITSVISFILLFGVGMQFPDLINEAVNTMSPDKLTEKQHEYLLQQKEVYSTGTATDLLNFMMQDDPFMGSDALLPLIMLIGLLLFFPVFLTGMIAAKSRFFETGMTVFKKRMLICIPIGLLLNAAGVNFEESELALNAMLIGDFVLSLGYIVLFYYLYHRCTSRLLFNAFEAVGKLSLTNYIMQSVFHSWIYYSRGLGRFGDDDFVLSAGLALLFFVLQVVFSSLYMRFFKYGPLEYMLRAWTYLSWKPYSKRRLV</sequence>
<evidence type="ECO:0000256" key="1">
    <source>
        <dbReference type="SAM" id="Phobius"/>
    </source>
</evidence>
<feature type="transmembrane region" description="Helical" evidence="1">
    <location>
        <begin position="12"/>
        <end position="31"/>
    </location>
</feature>
<reference evidence="3 4" key="1">
    <citation type="submission" date="2019-01" db="EMBL/GenBank/DDBJ databases">
        <title>Draft genome sequences of the type strains of six Macrococcus species.</title>
        <authorList>
            <person name="Mazhar S."/>
            <person name="Altermann E."/>
            <person name="Hill C."/>
            <person name="Mcauliffe O."/>
        </authorList>
    </citation>
    <scope>NUCLEOTIDE SEQUENCE [LARGE SCALE GENOMIC DNA]</scope>
    <source>
        <strain evidence="3 4">CCM4815</strain>
    </source>
</reference>
<comment type="caution">
    <text evidence="3">The sequence shown here is derived from an EMBL/GenBank/DDBJ whole genome shotgun (WGS) entry which is preliminary data.</text>
</comment>
<name>A0A4R6BX90_9STAP</name>
<feature type="transmembrane region" description="Helical" evidence="1">
    <location>
        <begin position="51"/>
        <end position="70"/>
    </location>
</feature>
<evidence type="ECO:0000313" key="4">
    <source>
        <dbReference type="Proteomes" id="UP000294802"/>
    </source>
</evidence>
<keyword evidence="1" id="KW-0472">Membrane</keyword>
<evidence type="ECO:0000259" key="2">
    <source>
        <dbReference type="Pfam" id="PF04235"/>
    </source>
</evidence>
<dbReference type="PANTHER" id="PTHR30590:SF2">
    <property type="entry name" value="INNER MEMBRANE PROTEIN"/>
    <property type="match status" value="1"/>
</dbReference>
<dbReference type="AlphaFoldDB" id="A0A4R6BX90"/>
<feature type="transmembrane region" description="Helical" evidence="1">
    <location>
        <begin position="113"/>
        <end position="128"/>
    </location>
</feature>
<feature type="transmembrane region" description="Helical" evidence="1">
    <location>
        <begin position="300"/>
        <end position="328"/>
    </location>
</feature>
<dbReference type="EMBL" id="SCWB01000002">
    <property type="protein sequence ID" value="TDM12825.1"/>
    <property type="molecule type" value="Genomic_DNA"/>
</dbReference>
<accession>A0A4R6BX90</accession>
<protein>
    <submittedName>
        <fullName evidence="3">DUF418 domain-containing protein</fullName>
    </submittedName>
</protein>
<dbReference type="RefSeq" id="WP_133443040.1">
    <property type="nucleotide sequence ID" value="NZ_SCWB01000002.1"/>
</dbReference>
<evidence type="ECO:0000313" key="3">
    <source>
        <dbReference type="EMBL" id="TDM12825.1"/>
    </source>
</evidence>
<feature type="transmembrane region" description="Helical" evidence="1">
    <location>
        <begin position="90"/>
        <end position="107"/>
    </location>
</feature>